<dbReference type="EMBL" id="JAQJZL010000009">
    <property type="protein sequence ID" value="KAJ6038355.1"/>
    <property type="molecule type" value="Genomic_DNA"/>
</dbReference>
<reference evidence="1" key="1">
    <citation type="journal article" date="2023" name="IMA Fungus">
        <title>Comparative genomic study of the Penicillium genus elucidates a diverse pangenome and 15 lateral gene transfer events.</title>
        <authorList>
            <person name="Petersen C."/>
            <person name="Sorensen T."/>
            <person name="Nielsen M.R."/>
            <person name="Sondergaard T.E."/>
            <person name="Sorensen J.L."/>
            <person name="Fitzpatrick D.A."/>
            <person name="Frisvad J.C."/>
            <person name="Nielsen K.L."/>
        </authorList>
    </citation>
    <scope>NUCLEOTIDE SEQUENCE</scope>
    <source>
        <strain evidence="1">IBT 15450</strain>
    </source>
</reference>
<dbReference type="GO" id="GO:0016702">
    <property type="term" value="F:oxidoreductase activity, acting on single donors with incorporation of molecular oxygen, incorporation of two atoms of oxygen"/>
    <property type="evidence" value="ECO:0007669"/>
    <property type="project" value="InterPro"/>
</dbReference>
<dbReference type="PANTHER" id="PTHR34315">
    <property type="match status" value="1"/>
</dbReference>
<organism evidence="1 2">
    <name type="scientific">Penicillium canescens</name>
    <dbReference type="NCBI Taxonomy" id="5083"/>
    <lineage>
        <taxon>Eukaryota</taxon>
        <taxon>Fungi</taxon>
        <taxon>Dikarya</taxon>
        <taxon>Ascomycota</taxon>
        <taxon>Pezizomycotina</taxon>
        <taxon>Eurotiomycetes</taxon>
        <taxon>Eurotiomycetidae</taxon>
        <taxon>Eurotiales</taxon>
        <taxon>Aspergillaceae</taxon>
        <taxon>Penicillium</taxon>
    </lineage>
</organism>
<comment type="caution">
    <text evidence="1">The sequence shown here is derived from an EMBL/GenBank/DDBJ whole genome shotgun (WGS) entry which is preliminary data.</text>
</comment>
<dbReference type="GO" id="GO:0005506">
    <property type="term" value="F:iron ion binding"/>
    <property type="evidence" value="ECO:0007669"/>
    <property type="project" value="InterPro"/>
</dbReference>
<evidence type="ECO:0000313" key="2">
    <source>
        <dbReference type="Proteomes" id="UP001219568"/>
    </source>
</evidence>
<protein>
    <recommendedName>
        <fullName evidence="3">Intradiol ring-cleavage dioxygenases domain-containing protein</fullName>
    </recommendedName>
</protein>
<sequence length="207" mass="23214">MLWPSAQHRPSPETAPTSILRSRARLVCSSRTPSYYVDGEMHRHDACEGQEGINFYLDLGKIDVETSQPLYLGTYSGYVGTDPDAVSAYDDRTMRSDGTTDDETFLRGISKTNEADIGEFRTIFAGYYSSRMTHIHATVQTNLTNDDGSYSDAATKHVGQLFFPRELINSVYQLAPYYAQLTFNLSTVPSTMRIRFALLLMTMGTML</sequence>
<dbReference type="Gene3D" id="2.60.130.10">
    <property type="entry name" value="Aromatic compound dioxygenase"/>
    <property type="match status" value="1"/>
</dbReference>
<reference evidence="1" key="2">
    <citation type="submission" date="2023-01" db="EMBL/GenBank/DDBJ databases">
        <authorList>
            <person name="Petersen C."/>
        </authorList>
    </citation>
    <scope>NUCLEOTIDE SEQUENCE</scope>
    <source>
        <strain evidence="1">IBT 15450</strain>
    </source>
</reference>
<proteinExistence type="predicted"/>
<keyword evidence="2" id="KW-1185">Reference proteome</keyword>
<evidence type="ECO:0000313" key="1">
    <source>
        <dbReference type="EMBL" id="KAJ6038355.1"/>
    </source>
</evidence>
<name>A0AAD6I9A4_PENCN</name>
<dbReference type="AlphaFoldDB" id="A0AAD6I9A4"/>
<dbReference type="Proteomes" id="UP001219568">
    <property type="component" value="Unassembled WGS sequence"/>
</dbReference>
<dbReference type="PANTHER" id="PTHR34315:SF1">
    <property type="entry name" value="INTRADIOL RING-CLEAVAGE DIOXYGENASES DOMAIN-CONTAINING PROTEIN-RELATED"/>
    <property type="match status" value="1"/>
</dbReference>
<evidence type="ECO:0008006" key="3">
    <source>
        <dbReference type="Google" id="ProtNLM"/>
    </source>
</evidence>
<dbReference type="InterPro" id="IPR015889">
    <property type="entry name" value="Intradiol_dOase_core"/>
</dbReference>
<dbReference type="SUPFAM" id="SSF49482">
    <property type="entry name" value="Aromatic compound dioxygenase"/>
    <property type="match status" value="1"/>
</dbReference>
<accession>A0AAD6I9A4</accession>
<gene>
    <name evidence="1" type="ORF">N7460_008126</name>
</gene>